<protein>
    <submittedName>
        <fullName evidence="1">Uncharacterized protein</fullName>
    </submittedName>
</protein>
<dbReference type="AlphaFoldDB" id="A0A916NLZ1"/>
<dbReference type="RefSeq" id="WP_215239683.1">
    <property type="nucleotide sequence ID" value="NZ_CAJRAF010000002.1"/>
</dbReference>
<keyword evidence="2" id="KW-1185">Reference proteome</keyword>
<comment type="caution">
    <text evidence="1">The sequence shown here is derived from an EMBL/GenBank/DDBJ whole genome shotgun (WGS) entry which is preliminary data.</text>
</comment>
<organism evidence="1 2">
    <name type="scientific">Dyadobacter helix</name>
    <dbReference type="NCBI Taxonomy" id="2822344"/>
    <lineage>
        <taxon>Bacteria</taxon>
        <taxon>Pseudomonadati</taxon>
        <taxon>Bacteroidota</taxon>
        <taxon>Cytophagia</taxon>
        <taxon>Cytophagales</taxon>
        <taxon>Spirosomataceae</taxon>
        <taxon>Dyadobacter</taxon>
    </lineage>
</organism>
<reference evidence="1" key="1">
    <citation type="submission" date="2021-04" db="EMBL/GenBank/DDBJ databases">
        <authorList>
            <person name="Rodrigo-Torres L."/>
            <person name="Arahal R. D."/>
            <person name="Lucena T."/>
        </authorList>
    </citation>
    <scope>NUCLEOTIDE SEQUENCE</scope>
    <source>
        <strain evidence="1">CECT 9275</strain>
    </source>
</reference>
<evidence type="ECO:0000313" key="2">
    <source>
        <dbReference type="Proteomes" id="UP000680038"/>
    </source>
</evidence>
<name>A0A916NLZ1_9BACT</name>
<sequence length="71" mass="8107">MKTFLLTILPDADSAKIMNILQDLVDQKSIELKTYSQQPVSASEEQIDEMIDESELGPYYTEQEAKDILKL</sequence>
<gene>
    <name evidence="1" type="ORF">DYBT9275_03144</name>
</gene>
<evidence type="ECO:0000313" key="1">
    <source>
        <dbReference type="EMBL" id="CAG5003402.1"/>
    </source>
</evidence>
<dbReference type="EMBL" id="CAJRAF010000002">
    <property type="protein sequence ID" value="CAG5003402.1"/>
    <property type="molecule type" value="Genomic_DNA"/>
</dbReference>
<proteinExistence type="predicted"/>
<dbReference type="Proteomes" id="UP000680038">
    <property type="component" value="Unassembled WGS sequence"/>
</dbReference>
<accession>A0A916NLZ1</accession>